<evidence type="ECO:0000256" key="2">
    <source>
        <dbReference type="SAM" id="SignalP"/>
    </source>
</evidence>
<feature type="coiled-coil region" evidence="1">
    <location>
        <begin position="194"/>
        <end position="264"/>
    </location>
</feature>
<sequence length="486" mass="55304">MNSQLLFKTCTALLFCWSLQAQESKTYTETFSVGEQTELELNTSYTDIEFESWNKDKVEITAIVTLEGATAEEAEDYFNSEPFTIMGNSKRIEINSKSGNSWNFVTRHTDDDFHIDVEPLFLDLEIPDLPEVAAIVATVPEMPIPPAPPMPPMPEKSFDYGKFKAEGEKYLKEWSKEFQKSFDKEYEKKMEDWGKKVEEQAKKWEEKHAKAIEKRAEAMEKRAEAIEERQEEIEKKVEQRAKMIEEQQERRQEAMEKRMVIRNQRFGNGDDTNIFFYSNDGNTKKYKVKKTLKIKLPKSVKLKMNVKHGEVKLADLTKNLQANLRYASLLANTIEGSNTFIDASYTPVSVVNWNVGKLQTNYSDKVQLATVKELGLSLNSSKVTIGSLDSKAHVTNNLGDLNIAQLGIGFKTLDVTVQNGELLCKLPKDAVSVYINGTQSDIEYPKVLTMERTKNFNTTVCKGYKNSDSSGKSININAKYSTIVLD</sequence>
<keyword evidence="2" id="KW-0732">Signal</keyword>
<dbReference type="AlphaFoldDB" id="A0A1V6LQ93"/>
<reference evidence="3 4" key="1">
    <citation type="submission" date="2016-12" db="EMBL/GenBank/DDBJ databases">
        <authorList>
            <person name="Song W.-J."/>
            <person name="Kurnit D.M."/>
        </authorList>
    </citation>
    <scope>NUCLEOTIDE SEQUENCE [LARGE SCALE GENOMIC DNA]</scope>
    <source>
        <strain evidence="3 4">HSG9</strain>
    </source>
</reference>
<name>A0A1V6LQ93_9FLAO</name>
<dbReference type="EMBL" id="MTBC01000007">
    <property type="protein sequence ID" value="OQD42370.1"/>
    <property type="molecule type" value="Genomic_DNA"/>
</dbReference>
<evidence type="ECO:0008006" key="5">
    <source>
        <dbReference type="Google" id="ProtNLM"/>
    </source>
</evidence>
<evidence type="ECO:0000313" key="4">
    <source>
        <dbReference type="Proteomes" id="UP000191680"/>
    </source>
</evidence>
<dbReference type="Proteomes" id="UP000191680">
    <property type="component" value="Unassembled WGS sequence"/>
</dbReference>
<feature type="signal peptide" evidence="2">
    <location>
        <begin position="1"/>
        <end position="21"/>
    </location>
</feature>
<dbReference type="RefSeq" id="WP_080319370.1">
    <property type="nucleotide sequence ID" value="NZ_MTBC01000007.1"/>
</dbReference>
<protein>
    <recommendedName>
        <fullName evidence="5">Adhesin domain-containing protein</fullName>
    </recommendedName>
</protein>
<gene>
    <name evidence="3" type="ORF">BUL40_11430</name>
</gene>
<accession>A0A1V6LQ93</accession>
<keyword evidence="1" id="KW-0175">Coiled coil</keyword>
<comment type="caution">
    <text evidence="3">The sequence shown here is derived from an EMBL/GenBank/DDBJ whole genome shotgun (WGS) entry which is preliminary data.</text>
</comment>
<evidence type="ECO:0000256" key="1">
    <source>
        <dbReference type="SAM" id="Coils"/>
    </source>
</evidence>
<keyword evidence="4" id="KW-1185">Reference proteome</keyword>
<proteinExistence type="predicted"/>
<organism evidence="3 4">
    <name type="scientific">Croceivirga radicis</name>
    <dbReference type="NCBI Taxonomy" id="1929488"/>
    <lineage>
        <taxon>Bacteria</taxon>
        <taxon>Pseudomonadati</taxon>
        <taxon>Bacteroidota</taxon>
        <taxon>Flavobacteriia</taxon>
        <taxon>Flavobacteriales</taxon>
        <taxon>Flavobacteriaceae</taxon>
        <taxon>Croceivirga</taxon>
    </lineage>
</organism>
<evidence type="ECO:0000313" key="3">
    <source>
        <dbReference type="EMBL" id="OQD42370.1"/>
    </source>
</evidence>
<feature type="chain" id="PRO_5012528643" description="Adhesin domain-containing protein" evidence="2">
    <location>
        <begin position="22"/>
        <end position="486"/>
    </location>
</feature>